<dbReference type="RefSeq" id="WP_116557029.1">
    <property type="nucleotide sequence ID" value="NZ_QDKM01000001.1"/>
</dbReference>
<organism evidence="8 9">
    <name type="scientific">Pararhodobacter oceanensis</name>
    <dbReference type="NCBI Taxonomy" id="2172121"/>
    <lineage>
        <taxon>Bacteria</taxon>
        <taxon>Pseudomonadati</taxon>
        <taxon>Pseudomonadota</taxon>
        <taxon>Alphaproteobacteria</taxon>
        <taxon>Rhodobacterales</taxon>
        <taxon>Paracoccaceae</taxon>
        <taxon>Pararhodobacter</taxon>
    </lineage>
</organism>
<keyword evidence="4" id="KW-0274">FAD</keyword>
<dbReference type="Gene3D" id="1.10.540.10">
    <property type="entry name" value="Acyl-CoA dehydrogenase/oxidase, N-terminal domain"/>
    <property type="match status" value="1"/>
</dbReference>
<dbReference type="PANTHER" id="PTHR43884:SF20">
    <property type="entry name" value="ACYL-COA DEHYDROGENASE FADE28"/>
    <property type="match status" value="1"/>
</dbReference>
<dbReference type="InterPro" id="IPR009100">
    <property type="entry name" value="AcylCoA_DH/oxidase_NM_dom_sf"/>
</dbReference>
<evidence type="ECO:0000256" key="5">
    <source>
        <dbReference type="ARBA" id="ARBA00023002"/>
    </source>
</evidence>
<dbReference type="CDD" id="cd00567">
    <property type="entry name" value="ACAD"/>
    <property type="match status" value="1"/>
</dbReference>
<dbReference type="GO" id="GO:0003995">
    <property type="term" value="F:acyl-CoA dehydrogenase activity"/>
    <property type="evidence" value="ECO:0007669"/>
    <property type="project" value="TreeGrafter"/>
</dbReference>
<evidence type="ECO:0000256" key="1">
    <source>
        <dbReference type="ARBA" id="ARBA00001974"/>
    </source>
</evidence>
<evidence type="ECO:0000256" key="2">
    <source>
        <dbReference type="ARBA" id="ARBA00009347"/>
    </source>
</evidence>
<dbReference type="Pfam" id="PF02771">
    <property type="entry name" value="Acyl-CoA_dh_N"/>
    <property type="match status" value="1"/>
</dbReference>
<dbReference type="EMBL" id="QDKM01000001">
    <property type="protein sequence ID" value="PVH30608.1"/>
    <property type="molecule type" value="Genomic_DNA"/>
</dbReference>
<proteinExistence type="inferred from homology"/>
<dbReference type="SUPFAM" id="SSF47203">
    <property type="entry name" value="Acyl-CoA dehydrogenase C-terminal domain-like"/>
    <property type="match status" value="1"/>
</dbReference>
<feature type="domain" description="Acyl-CoA dehydrogenase/oxidase C-terminal" evidence="6">
    <location>
        <begin position="190"/>
        <end position="318"/>
    </location>
</feature>
<evidence type="ECO:0000259" key="6">
    <source>
        <dbReference type="Pfam" id="PF00441"/>
    </source>
</evidence>
<dbReference type="SUPFAM" id="SSF56645">
    <property type="entry name" value="Acyl-CoA dehydrogenase NM domain-like"/>
    <property type="match status" value="1"/>
</dbReference>
<evidence type="ECO:0000256" key="3">
    <source>
        <dbReference type="ARBA" id="ARBA00022630"/>
    </source>
</evidence>
<dbReference type="PANTHER" id="PTHR43884">
    <property type="entry name" value="ACYL-COA DEHYDROGENASE"/>
    <property type="match status" value="1"/>
</dbReference>
<dbReference type="Gene3D" id="2.40.110.10">
    <property type="entry name" value="Butyryl-CoA Dehydrogenase, subunit A, domain 2"/>
    <property type="match status" value="1"/>
</dbReference>
<evidence type="ECO:0000313" key="9">
    <source>
        <dbReference type="Proteomes" id="UP000245911"/>
    </source>
</evidence>
<accession>A0A2T8HYV7</accession>
<comment type="similarity">
    <text evidence="2">Belongs to the acyl-CoA dehydrogenase family.</text>
</comment>
<keyword evidence="3" id="KW-0285">Flavoprotein</keyword>
<keyword evidence="9" id="KW-1185">Reference proteome</keyword>
<dbReference type="InterPro" id="IPR036250">
    <property type="entry name" value="AcylCo_DH-like_C"/>
</dbReference>
<dbReference type="InterPro" id="IPR009075">
    <property type="entry name" value="AcylCo_DH/oxidase_C"/>
</dbReference>
<dbReference type="Pfam" id="PF00441">
    <property type="entry name" value="Acyl-CoA_dh_1"/>
    <property type="match status" value="1"/>
</dbReference>
<reference evidence="8 9" key="1">
    <citation type="submission" date="2018-04" db="EMBL/GenBank/DDBJ databases">
        <title>Pararhodobacter oceanense sp. nov., isolated from marine intertidal sediment.</title>
        <authorList>
            <person name="Wang X.-L."/>
            <person name="Du Z.-J."/>
        </authorList>
    </citation>
    <scope>NUCLEOTIDE SEQUENCE [LARGE SCALE GENOMIC DNA]</scope>
    <source>
        <strain evidence="8 9">AM505</strain>
    </source>
</reference>
<feature type="domain" description="Acyl-CoA dehydrogenase/oxidase N-terminal" evidence="7">
    <location>
        <begin position="24"/>
        <end position="86"/>
    </location>
</feature>
<dbReference type="InterPro" id="IPR037069">
    <property type="entry name" value="AcylCoA_DH/ox_N_sf"/>
</dbReference>
<dbReference type="GO" id="GO:0050660">
    <property type="term" value="F:flavin adenine dinucleotide binding"/>
    <property type="evidence" value="ECO:0007669"/>
    <property type="project" value="InterPro"/>
</dbReference>
<dbReference type="Gene3D" id="1.20.140.10">
    <property type="entry name" value="Butyryl-CoA Dehydrogenase, subunit A, domain 3"/>
    <property type="match status" value="1"/>
</dbReference>
<evidence type="ECO:0000256" key="4">
    <source>
        <dbReference type="ARBA" id="ARBA00022827"/>
    </source>
</evidence>
<comment type="cofactor">
    <cofactor evidence="1">
        <name>FAD</name>
        <dbReference type="ChEBI" id="CHEBI:57692"/>
    </cofactor>
</comment>
<evidence type="ECO:0000259" key="7">
    <source>
        <dbReference type="Pfam" id="PF02771"/>
    </source>
</evidence>
<dbReference type="AlphaFoldDB" id="A0A2T8HYV7"/>
<name>A0A2T8HYV7_9RHOB</name>
<sequence>MDFNHTEERRMLADSLRRTLERGADWAALAELGVLGALFTEDEGGFGGAGFDLAVVFEELGRAGCELPVLEAGLAGGLLADCGKSDLVEQVIAGELRVTAAYLEPGLRYDLGPITTTANNNTLTGRKTVVTAAEDSDLLVVSALLDGEVTLFSVDPKAKGVTLHTTPSLAGGSTSEVTLDAAPATPLGGGQAQLEARIAMATLALCADTIGTMDTAKDMTLDYLRTRTQFGVPIGKFQALQHRMADVAIEIEMARSAVINLAGAINAEPKERDRQTSAAKNLIGRTALLVAEEAIQMHGGIAMTEEYALAPIARRLIAADHRFGDEDWHLERFIRLSA</sequence>
<dbReference type="InterPro" id="IPR046373">
    <property type="entry name" value="Acyl-CoA_Oxase/DH_mid-dom_sf"/>
</dbReference>
<comment type="caution">
    <text evidence="8">The sequence shown here is derived from an EMBL/GenBank/DDBJ whole genome shotgun (WGS) entry which is preliminary data.</text>
</comment>
<dbReference type="Proteomes" id="UP000245911">
    <property type="component" value="Unassembled WGS sequence"/>
</dbReference>
<gene>
    <name evidence="8" type="ORF">DDE20_03550</name>
</gene>
<keyword evidence="5" id="KW-0560">Oxidoreductase</keyword>
<protein>
    <submittedName>
        <fullName evidence="8">Pimeloyl-CoA dehydrogenase small subunit</fullName>
    </submittedName>
</protein>
<dbReference type="InterPro" id="IPR013786">
    <property type="entry name" value="AcylCoA_DH/ox_N"/>
</dbReference>
<evidence type="ECO:0000313" key="8">
    <source>
        <dbReference type="EMBL" id="PVH30608.1"/>
    </source>
</evidence>
<dbReference type="OrthoDB" id="7328575at2"/>